<evidence type="ECO:0000313" key="2">
    <source>
        <dbReference type="EMBL" id="GAA4239649.1"/>
    </source>
</evidence>
<protein>
    <recommendedName>
        <fullName evidence="1">Schlafen AlbA-2 domain-containing protein</fullName>
    </recommendedName>
</protein>
<name>A0ABP8CIX1_9FLAO</name>
<evidence type="ECO:0000313" key="3">
    <source>
        <dbReference type="Proteomes" id="UP001501496"/>
    </source>
</evidence>
<dbReference type="Proteomes" id="UP001501496">
    <property type="component" value="Unassembled WGS sequence"/>
</dbReference>
<evidence type="ECO:0000259" key="1">
    <source>
        <dbReference type="Pfam" id="PF04326"/>
    </source>
</evidence>
<dbReference type="PANTHER" id="PTHR30595">
    <property type="entry name" value="GLPR-RELATED TRANSCRIPTIONAL REPRESSOR"/>
    <property type="match status" value="1"/>
</dbReference>
<organism evidence="2 3">
    <name type="scientific">Postechiella marina</name>
    <dbReference type="NCBI Taxonomy" id="943941"/>
    <lineage>
        <taxon>Bacteria</taxon>
        <taxon>Pseudomonadati</taxon>
        <taxon>Bacteroidota</taxon>
        <taxon>Flavobacteriia</taxon>
        <taxon>Flavobacteriales</taxon>
        <taxon>Flavobacteriaceae</taxon>
        <taxon>Postechiella</taxon>
    </lineage>
</organism>
<feature type="domain" description="Schlafen AlbA-2" evidence="1">
    <location>
        <begin position="17"/>
        <end position="147"/>
    </location>
</feature>
<comment type="caution">
    <text evidence="2">The sequence shown here is derived from an EMBL/GenBank/DDBJ whole genome shotgun (WGS) entry which is preliminary data.</text>
</comment>
<dbReference type="InterPro" id="IPR038461">
    <property type="entry name" value="Schlafen_AlbA_2_dom_sf"/>
</dbReference>
<dbReference type="PANTHER" id="PTHR30595:SF6">
    <property type="entry name" value="SCHLAFEN ALBA-2 DOMAIN-CONTAINING PROTEIN"/>
    <property type="match status" value="1"/>
</dbReference>
<dbReference type="RefSeq" id="WP_344789647.1">
    <property type="nucleotide sequence ID" value="NZ_BAABCA010000009.1"/>
</dbReference>
<dbReference type="EMBL" id="BAABCA010000009">
    <property type="protein sequence ID" value="GAA4239649.1"/>
    <property type="molecule type" value="Genomic_DNA"/>
</dbReference>
<proteinExistence type="predicted"/>
<reference evidence="3" key="1">
    <citation type="journal article" date="2019" name="Int. J. Syst. Evol. Microbiol.">
        <title>The Global Catalogue of Microorganisms (GCM) 10K type strain sequencing project: providing services to taxonomists for standard genome sequencing and annotation.</title>
        <authorList>
            <consortium name="The Broad Institute Genomics Platform"/>
            <consortium name="The Broad Institute Genome Sequencing Center for Infectious Disease"/>
            <person name="Wu L."/>
            <person name="Ma J."/>
        </authorList>
    </citation>
    <scope>NUCLEOTIDE SEQUENCE [LARGE SCALE GENOMIC DNA]</scope>
    <source>
        <strain evidence="3">JCM 17630</strain>
    </source>
</reference>
<dbReference type="InterPro" id="IPR007421">
    <property type="entry name" value="Schlafen_AlbA_2_dom"/>
</dbReference>
<keyword evidence="3" id="KW-1185">Reference proteome</keyword>
<dbReference type="Gene3D" id="3.30.950.30">
    <property type="entry name" value="Schlafen, AAA domain"/>
    <property type="match status" value="1"/>
</dbReference>
<dbReference type="Pfam" id="PF04326">
    <property type="entry name" value="SLFN_AlbA_2"/>
    <property type="match status" value="1"/>
</dbReference>
<gene>
    <name evidence="2" type="ORF">GCM10022291_34840</name>
</gene>
<accession>A0ABP8CIX1</accession>
<sequence length="300" mass="34522">MWTLEKIEQHINDGIEENIHLDYKGAGSIAKSGEKKKEISKDVSAFANSDGGVIIYGVREFDETGKTHLPEKIDPIDANEFSKEWLEQIINSTISPTIPKVLITPIQIGNKEDNQVIYVVEIPKSNTAHQMNDKRYYRRYNFQSIAMEDWEIKDIINRLSKTQVDLHFTYLPPKSFLEKHPDMPVIGIDVWAYNSGNKVIKYLDCYITGNADTAKNINKPYVNGDFEKYYSNIIEREATIGDDTFVISSEREVILPNTSRKMGHIEISNLFIQEESTIKFQLSTEDNVKFIEYKGKEIIK</sequence>